<sequence>MDTFRITYRFVVGTEAKLFDLDLNADTLLQIEPSYDQWPAWTRLDYHRCPHCPLSGDITPRCPVAANLVPLIQQCGDLESHQLSRIEVETPNRYYAAESSVQRGLSSLLGLVMATSACPDMTFLRPMARFHLPFASDEETAYRAVSSYLLFQYFEAKAGKEADLSLAGLRAIYKRLQTVNRAFAQRLRAACAEDAAVNAIVQLDLFAKDIPYSIDEGLDDLEYLFHAATD</sequence>
<accession>A0A0S2TCS1</accession>
<dbReference type="KEGG" id="tee:Tel_07130"/>
<keyword evidence="2" id="KW-1185">Reference proteome</keyword>
<evidence type="ECO:0000313" key="2">
    <source>
        <dbReference type="Proteomes" id="UP000055136"/>
    </source>
</evidence>
<protein>
    <submittedName>
        <fullName evidence="1">Uncharacterized protein</fullName>
    </submittedName>
</protein>
<name>A0A0S2TCS1_9GAMM</name>
<proteinExistence type="predicted"/>
<gene>
    <name evidence="1" type="ORF">Tel_07130</name>
</gene>
<organism evidence="1 2">
    <name type="scientific">Candidatus Tenderia electrophaga</name>
    <dbReference type="NCBI Taxonomy" id="1748243"/>
    <lineage>
        <taxon>Bacteria</taxon>
        <taxon>Pseudomonadati</taxon>
        <taxon>Pseudomonadota</taxon>
        <taxon>Gammaproteobacteria</taxon>
        <taxon>Candidatus Tenderiales</taxon>
        <taxon>Candidatus Tenderiaceae</taxon>
        <taxon>Candidatus Tenderia</taxon>
    </lineage>
</organism>
<dbReference type="Proteomes" id="UP000055136">
    <property type="component" value="Chromosome"/>
</dbReference>
<dbReference type="AlphaFoldDB" id="A0A0S2TCS1"/>
<reference evidence="1" key="1">
    <citation type="submission" date="2015-10" db="EMBL/GenBank/DDBJ databases">
        <title>Description of Candidatus Tenderia electrophaga gen. nov, sp. nov., an Uncultivated Electroautotroph from a Biocathode Enrichment.</title>
        <authorList>
            <person name="Eddie B.J."/>
            <person name="Malanoski A.P."/>
            <person name="Wang Z."/>
            <person name="Hall R.J."/>
            <person name="Oh S.D."/>
            <person name="Heiner C."/>
            <person name="Lin B."/>
            <person name="Strycharz-Glaven S.M."/>
        </authorList>
    </citation>
    <scope>NUCLEOTIDE SEQUENCE [LARGE SCALE GENOMIC DNA]</scope>
    <source>
        <strain evidence="1">NRL1</strain>
    </source>
</reference>
<evidence type="ECO:0000313" key="1">
    <source>
        <dbReference type="EMBL" id="ALP52943.1"/>
    </source>
</evidence>
<dbReference type="Pfam" id="PF21842">
    <property type="entry name" value="DUF6901"/>
    <property type="match status" value="1"/>
</dbReference>
<dbReference type="InterPro" id="IPR054196">
    <property type="entry name" value="DUF6901"/>
</dbReference>
<dbReference type="STRING" id="1748243.Tel_07130"/>
<dbReference type="EMBL" id="CP013099">
    <property type="protein sequence ID" value="ALP52943.1"/>
    <property type="molecule type" value="Genomic_DNA"/>
</dbReference>